<dbReference type="GO" id="GO:0008982">
    <property type="term" value="F:protein-N(PI)-phosphohistidine-sugar phosphotransferase activity"/>
    <property type="evidence" value="ECO:0007669"/>
    <property type="project" value="InterPro"/>
</dbReference>
<dbReference type="InterPro" id="IPR007737">
    <property type="entry name" value="Mga_HTH"/>
</dbReference>
<dbReference type="SUPFAM" id="SSF52794">
    <property type="entry name" value="PTS system IIB component-like"/>
    <property type="match status" value="1"/>
</dbReference>
<evidence type="ECO:0000256" key="1">
    <source>
        <dbReference type="ARBA" id="ARBA00022679"/>
    </source>
</evidence>
<evidence type="ECO:0000256" key="4">
    <source>
        <dbReference type="ARBA" id="ARBA00023159"/>
    </source>
</evidence>
<sequence>MLPMRQQKILHQLMQSKAPLSSDYLANSLNVTTRTIRSDTKALTNVLKNNGAEVVLVRKKGYELVIENYHYFKPFLTKIMNENQLSTSIPIEPEERVDYVLKRLLLAEGYLKVEQFVEELFVSESSIKNDLKEVRRLLQAFNLDLDKKPNYGLKIKGEEAKLRYCLAAYVFDQEETKSILPNKNIEEIQKIIVEQAKRSGIFLSDIGVNNLATHIAIACIRIQHNNYVSMPLKEMQPLKEKKEFQVATQIVQFLENELQVAFPESEIAYITIHLLGAKMVVYQSDSRENILDMIEEDILALTKAVLLEVEQQLELDISYDEELIYGLCLHLRPAINRYKYDLTIKNPLLAEIKKNYQMSFDAAVIMGDFLSRYRNMNINEDEIGYLALHIGAALERKKAKGSVKRCLIVCATGVASAQLLYHKLQSTFGNRLDIVGTANMFSIDNYDLSTIDFIVSTIPIKRELTIPVIDVHTILREEDISKLEHIVVDRVENTLQYFHPSLSFFQQDFQTKEDVLAFLASEIIQAGMAPDHFFELIMEREEIAPTSYGNLVAIPHPIKPITESTFLSICTLEKPIQWGDNKVQFIFLLSVQKKYKKDIQKLYQLLVKISGNAYLVNQLLKVKSFAEFKACIVNMVQ</sequence>
<proteinExistence type="predicted"/>
<dbReference type="Pfam" id="PF00874">
    <property type="entry name" value="PRD"/>
    <property type="match status" value="2"/>
</dbReference>
<dbReference type="Gene3D" id="1.10.10.10">
    <property type="entry name" value="Winged helix-like DNA-binding domain superfamily/Winged helix DNA-binding domain"/>
    <property type="match status" value="2"/>
</dbReference>
<dbReference type="InterPro" id="IPR036388">
    <property type="entry name" value="WH-like_DNA-bd_sf"/>
</dbReference>
<evidence type="ECO:0000256" key="3">
    <source>
        <dbReference type="ARBA" id="ARBA00023015"/>
    </source>
</evidence>
<keyword evidence="2" id="KW-0677">Repeat</keyword>
<keyword evidence="5" id="KW-0804">Transcription</keyword>
<dbReference type="Gene3D" id="1.10.1790.10">
    <property type="entry name" value="PRD domain"/>
    <property type="match status" value="2"/>
</dbReference>
<organism evidence="9 10">
    <name type="scientific">Niallia alba</name>
    <dbReference type="NCBI Taxonomy" id="2729105"/>
    <lineage>
        <taxon>Bacteria</taxon>
        <taxon>Bacillati</taxon>
        <taxon>Bacillota</taxon>
        <taxon>Bacilli</taxon>
        <taxon>Bacillales</taxon>
        <taxon>Bacillaceae</taxon>
        <taxon>Niallia</taxon>
    </lineage>
</organism>
<keyword evidence="1" id="KW-0808">Transferase</keyword>
<feature type="domain" description="PRD" evidence="8">
    <location>
        <begin position="293"/>
        <end position="400"/>
    </location>
</feature>
<keyword evidence="4" id="KW-0010">Activator</keyword>
<reference evidence="9 10" key="1">
    <citation type="submission" date="2020-04" db="EMBL/GenBank/DDBJ databases">
        <title>Bacillus sp. UniB3 isolated from commercial digestive syrup.</title>
        <authorList>
            <person name="Thorat V."/>
            <person name="Kirdat K."/>
            <person name="Tiwarekar B."/>
            <person name="Yadav A."/>
        </authorList>
    </citation>
    <scope>NUCLEOTIDE SEQUENCE [LARGE SCALE GENOMIC DNA]</scope>
    <source>
        <strain evidence="9 10">UniB3</strain>
    </source>
</reference>
<evidence type="ECO:0000259" key="8">
    <source>
        <dbReference type="PROSITE" id="PS51372"/>
    </source>
</evidence>
<evidence type="ECO:0000313" key="9">
    <source>
        <dbReference type="EMBL" id="NMO79817.1"/>
    </source>
</evidence>
<dbReference type="Pfam" id="PF00359">
    <property type="entry name" value="PTS_EIIA_2"/>
    <property type="match status" value="1"/>
</dbReference>
<dbReference type="EMBL" id="JABBPK010000001">
    <property type="protein sequence ID" value="NMO79817.1"/>
    <property type="molecule type" value="Genomic_DNA"/>
</dbReference>
<dbReference type="GO" id="GO:0009401">
    <property type="term" value="P:phosphoenolpyruvate-dependent sugar phosphotransferase system"/>
    <property type="evidence" value="ECO:0007669"/>
    <property type="project" value="InterPro"/>
</dbReference>
<dbReference type="CDD" id="cd00211">
    <property type="entry name" value="PTS_IIA_fru"/>
    <property type="match status" value="1"/>
</dbReference>
<dbReference type="AlphaFoldDB" id="A0A7Y0PP80"/>
<dbReference type="SUPFAM" id="SSF63520">
    <property type="entry name" value="PTS-regulatory domain, PRD"/>
    <property type="match status" value="2"/>
</dbReference>
<comment type="caution">
    <text evidence="9">The sequence shown here is derived from an EMBL/GenBank/DDBJ whole genome shotgun (WGS) entry which is preliminary data.</text>
</comment>
<evidence type="ECO:0000259" key="7">
    <source>
        <dbReference type="PROSITE" id="PS51099"/>
    </source>
</evidence>
<dbReference type="Proteomes" id="UP000588491">
    <property type="component" value="Unassembled WGS sequence"/>
</dbReference>
<dbReference type="PROSITE" id="PS51099">
    <property type="entry name" value="PTS_EIIB_TYPE_2"/>
    <property type="match status" value="1"/>
</dbReference>
<feature type="domain" description="PTS EIIB type-2" evidence="7">
    <location>
        <begin position="404"/>
        <end position="495"/>
    </location>
</feature>
<dbReference type="SUPFAM" id="SSF55804">
    <property type="entry name" value="Phoshotransferase/anion transport protein"/>
    <property type="match status" value="1"/>
</dbReference>
<dbReference type="Gene3D" id="3.40.50.2300">
    <property type="match status" value="1"/>
</dbReference>
<dbReference type="InterPro" id="IPR016152">
    <property type="entry name" value="PTrfase/Anion_transptr"/>
</dbReference>
<dbReference type="PROSITE" id="PS51094">
    <property type="entry name" value="PTS_EIIA_TYPE_2"/>
    <property type="match status" value="1"/>
</dbReference>
<dbReference type="InterPro" id="IPR013011">
    <property type="entry name" value="PTS_EIIB_2"/>
</dbReference>
<dbReference type="PANTHER" id="PTHR30185">
    <property type="entry name" value="CRYPTIC BETA-GLUCOSIDE BGL OPERON ANTITERMINATOR"/>
    <property type="match status" value="1"/>
</dbReference>
<dbReference type="Pfam" id="PF08279">
    <property type="entry name" value="HTH_11"/>
    <property type="match status" value="1"/>
</dbReference>
<accession>A0A7Y0PP80</accession>
<dbReference type="GO" id="GO:0006355">
    <property type="term" value="P:regulation of DNA-templated transcription"/>
    <property type="evidence" value="ECO:0007669"/>
    <property type="project" value="InterPro"/>
</dbReference>
<keyword evidence="3" id="KW-0805">Transcription regulation</keyword>
<dbReference type="InterPro" id="IPR050661">
    <property type="entry name" value="BglG_antiterminators"/>
</dbReference>
<dbReference type="InterPro" id="IPR036095">
    <property type="entry name" value="PTS_EIIB-like_sf"/>
</dbReference>
<dbReference type="Pfam" id="PF05043">
    <property type="entry name" value="Mga"/>
    <property type="match status" value="1"/>
</dbReference>
<dbReference type="InterPro" id="IPR013196">
    <property type="entry name" value="HTH_11"/>
</dbReference>
<dbReference type="PROSITE" id="PS51372">
    <property type="entry name" value="PRD_2"/>
    <property type="match status" value="2"/>
</dbReference>
<keyword evidence="10" id="KW-1185">Reference proteome</keyword>
<dbReference type="Gene3D" id="3.40.930.10">
    <property type="entry name" value="Mannitol-specific EII, Chain A"/>
    <property type="match status" value="1"/>
</dbReference>
<dbReference type="CDD" id="cd05568">
    <property type="entry name" value="PTS_IIB_bgl_like"/>
    <property type="match status" value="1"/>
</dbReference>
<name>A0A7Y0PP80_9BACI</name>
<dbReference type="InterPro" id="IPR002178">
    <property type="entry name" value="PTS_EIIA_type-2_dom"/>
</dbReference>
<evidence type="ECO:0000313" key="10">
    <source>
        <dbReference type="Proteomes" id="UP000588491"/>
    </source>
</evidence>
<evidence type="ECO:0000256" key="2">
    <source>
        <dbReference type="ARBA" id="ARBA00022737"/>
    </source>
</evidence>
<dbReference type="PANTHER" id="PTHR30185:SF13">
    <property type="entry name" value="LICABCH OPERON REGULATOR-RELATED"/>
    <property type="match status" value="1"/>
</dbReference>
<evidence type="ECO:0000259" key="6">
    <source>
        <dbReference type="PROSITE" id="PS51094"/>
    </source>
</evidence>
<gene>
    <name evidence="9" type="ORF">HHU08_23105</name>
</gene>
<dbReference type="InterPro" id="IPR036634">
    <property type="entry name" value="PRD_sf"/>
</dbReference>
<dbReference type="InterPro" id="IPR011608">
    <property type="entry name" value="PRD"/>
</dbReference>
<evidence type="ECO:0000256" key="5">
    <source>
        <dbReference type="ARBA" id="ARBA00023163"/>
    </source>
</evidence>
<feature type="domain" description="PTS EIIA type-2" evidence="6">
    <location>
        <begin position="496"/>
        <end position="637"/>
    </location>
</feature>
<protein>
    <submittedName>
        <fullName evidence="9">Transcription antiterminator</fullName>
    </submittedName>
</protein>
<feature type="domain" description="PRD" evidence="8">
    <location>
        <begin position="179"/>
        <end position="284"/>
    </location>
</feature>